<dbReference type="Proteomes" id="UP000033187">
    <property type="component" value="Chromosome 1"/>
</dbReference>
<accession>A0A0D6JGF3</accession>
<proteinExistence type="predicted"/>
<evidence type="ECO:0000313" key="2">
    <source>
        <dbReference type="Proteomes" id="UP000033187"/>
    </source>
</evidence>
<sequence length="44" mass="4684">MAIKEEPDVIVASLLIGVDRTGEAARQPGGVRGFLKSIFEGAER</sequence>
<reference evidence="2" key="1">
    <citation type="submission" date="2015-02" db="EMBL/GenBank/DDBJ databases">
        <authorList>
            <person name="Chooi Y.-H."/>
        </authorList>
    </citation>
    <scope>NUCLEOTIDE SEQUENCE [LARGE SCALE GENOMIC DNA]</scope>
    <source>
        <strain evidence="2">strain Y</strain>
    </source>
</reference>
<name>A0A0D6JGF3_9HYPH</name>
<keyword evidence="2" id="KW-1185">Reference proteome</keyword>
<dbReference type="KEGG" id="fiy:BN1229_v1_2512"/>
<dbReference type="AlphaFoldDB" id="A0A0D6JGF3"/>
<dbReference type="EMBL" id="LN829119">
    <property type="protein sequence ID" value="CPR20223.1"/>
    <property type="molecule type" value="Genomic_DNA"/>
</dbReference>
<protein>
    <submittedName>
        <fullName evidence="1">Uncharacterized protein</fullName>
    </submittedName>
</protein>
<evidence type="ECO:0000313" key="1">
    <source>
        <dbReference type="EMBL" id="CPR20223.1"/>
    </source>
</evidence>
<organism evidence="1 2">
    <name type="scientific">Candidatus Filomicrobium marinum</name>
    <dbReference type="NCBI Taxonomy" id="1608628"/>
    <lineage>
        <taxon>Bacteria</taxon>
        <taxon>Pseudomonadati</taxon>
        <taxon>Pseudomonadota</taxon>
        <taxon>Alphaproteobacteria</taxon>
        <taxon>Hyphomicrobiales</taxon>
        <taxon>Hyphomicrobiaceae</taxon>
        <taxon>Filomicrobium</taxon>
    </lineage>
</organism>
<gene>
    <name evidence="1" type="ORF">YBN1229_v1_2512</name>
</gene>
<dbReference type="KEGG" id="fil:BN1229_v1_3411"/>